<organism evidence="1 2">
    <name type="scientific">Dictyocaulus viviparus</name>
    <name type="common">Bovine lungworm</name>
    <dbReference type="NCBI Taxonomy" id="29172"/>
    <lineage>
        <taxon>Eukaryota</taxon>
        <taxon>Metazoa</taxon>
        <taxon>Ecdysozoa</taxon>
        <taxon>Nematoda</taxon>
        <taxon>Chromadorea</taxon>
        <taxon>Rhabditida</taxon>
        <taxon>Rhabditina</taxon>
        <taxon>Rhabditomorpha</taxon>
        <taxon>Strongyloidea</taxon>
        <taxon>Metastrongylidae</taxon>
        <taxon>Dictyocaulus</taxon>
    </lineage>
</organism>
<dbReference type="Proteomes" id="UP000053766">
    <property type="component" value="Unassembled WGS sequence"/>
</dbReference>
<proteinExistence type="predicted"/>
<gene>
    <name evidence="1" type="ORF">DICVIV_04484</name>
</gene>
<dbReference type="EMBL" id="KN716236">
    <property type="protein sequence ID" value="KJH49401.1"/>
    <property type="molecule type" value="Genomic_DNA"/>
</dbReference>
<evidence type="ECO:0000313" key="1">
    <source>
        <dbReference type="EMBL" id="KJH49401.1"/>
    </source>
</evidence>
<keyword evidence="2" id="KW-1185">Reference proteome</keyword>
<reference evidence="2" key="2">
    <citation type="journal article" date="2016" name="Sci. Rep.">
        <title>Dictyocaulus viviparus genome, variome and transcriptome elucidate lungworm biology and support future intervention.</title>
        <authorList>
            <person name="McNulty S.N."/>
            <person name="Strube C."/>
            <person name="Rosa B.A."/>
            <person name="Martin J.C."/>
            <person name="Tyagi R."/>
            <person name="Choi Y.J."/>
            <person name="Wang Q."/>
            <person name="Hallsworth Pepin K."/>
            <person name="Zhang X."/>
            <person name="Ozersky P."/>
            <person name="Wilson R.K."/>
            <person name="Sternberg P.W."/>
            <person name="Gasser R.B."/>
            <person name="Mitreva M."/>
        </authorList>
    </citation>
    <scope>NUCLEOTIDE SEQUENCE [LARGE SCALE GENOMIC DNA]</scope>
    <source>
        <strain evidence="2">HannoverDv2000</strain>
    </source>
</reference>
<protein>
    <submittedName>
        <fullName evidence="1">Uncharacterized protein</fullName>
    </submittedName>
</protein>
<name>A0A0D8Y4A3_DICVI</name>
<sequence length="115" mass="13774">MYNTLNILSPRSFTFILLFKLESTTRRARKSEQKRKRLDYLDNHFYFFSFILARLARQHGMASIEISQSPDDVTSRQRVCVCTPRHIHKWYYCRLKMHHGSCSCYVVTSTSLRLY</sequence>
<dbReference type="AlphaFoldDB" id="A0A0D8Y4A3"/>
<accession>A0A0D8Y4A3</accession>
<reference evidence="1 2" key="1">
    <citation type="submission" date="2013-11" db="EMBL/GenBank/DDBJ databases">
        <title>Draft genome of the bovine lungworm Dictyocaulus viviparus.</title>
        <authorList>
            <person name="Mitreva M."/>
        </authorList>
    </citation>
    <scope>NUCLEOTIDE SEQUENCE [LARGE SCALE GENOMIC DNA]</scope>
    <source>
        <strain evidence="1 2">HannoverDv2000</strain>
    </source>
</reference>
<evidence type="ECO:0000313" key="2">
    <source>
        <dbReference type="Proteomes" id="UP000053766"/>
    </source>
</evidence>